<evidence type="ECO:0000313" key="2">
    <source>
        <dbReference type="Proteomes" id="UP001607302"/>
    </source>
</evidence>
<proteinExistence type="predicted"/>
<dbReference type="EMBL" id="JAUDFV010000154">
    <property type="protein sequence ID" value="KAL2716822.1"/>
    <property type="molecule type" value="Genomic_DNA"/>
</dbReference>
<dbReference type="Proteomes" id="UP001607302">
    <property type="component" value="Unassembled WGS sequence"/>
</dbReference>
<evidence type="ECO:0000313" key="1">
    <source>
        <dbReference type="EMBL" id="KAL2716822.1"/>
    </source>
</evidence>
<accession>A0ABD2A860</accession>
<protein>
    <submittedName>
        <fullName evidence="1">Uncharacterized protein</fullName>
    </submittedName>
</protein>
<keyword evidence="2" id="KW-1185">Reference proteome</keyword>
<comment type="caution">
    <text evidence="1">The sequence shown here is derived from an EMBL/GenBank/DDBJ whole genome shotgun (WGS) entry which is preliminary data.</text>
</comment>
<sequence>MNTVRVRSRLRLRMEPIHHGFHRNLTGRKKIRSNRELQSFDTSMLHAVLHLSTSNDKPLFRMD</sequence>
<name>A0ABD2A860_VESSQ</name>
<organism evidence="1 2">
    <name type="scientific">Vespula squamosa</name>
    <name type="common">Southern yellow jacket</name>
    <name type="synonym">Wasp</name>
    <dbReference type="NCBI Taxonomy" id="30214"/>
    <lineage>
        <taxon>Eukaryota</taxon>
        <taxon>Metazoa</taxon>
        <taxon>Ecdysozoa</taxon>
        <taxon>Arthropoda</taxon>
        <taxon>Hexapoda</taxon>
        <taxon>Insecta</taxon>
        <taxon>Pterygota</taxon>
        <taxon>Neoptera</taxon>
        <taxon>Endopterygota</taxon>
        <taxon>Hymenoptera</taxon>
        <taxon>Apocrita</taxon>
        <taxon>Aculeata</taxon>
        <taxon>Vespoidea</taxon>
        <taxon>Vespidae</taxon>
        <taxon>Vespinae</taxon>
        <taxon>Vespula</taxon>
    </lineage>
</organism>
<reference evidence="1 2" key="1">
    <citation type="journal article" date="2024" name="Ann. Entomol. Soc. Am.">
        <title>Genomic analyses of the southern and eastern yellowjacket wasps (Hymenoptera: Vespidae) reveal evolutionary signatures of social life.</title>
        <authorList>
            <person name="Catto M.A."/>
            <person name="Caine P.B."/>
            <person name="Orr S.E."/>
            <person name="Hunt B.G."/>
            <person name="Goodisman M.A.D."/>
        </authorList>
    </citation>
    <scope>NUCLEOTIDE SEQUENCE [LARGE SCALE GENOMIC DNA]</scope>
    <source>
        <strain evidence="1">233</strain>
        <tissue evidence="1">Head and thorax</tissue>
    </source>
</reference>
<gene>
    <name evidence="1" type="ORF">V1478_014498</name>
</gene>
<dbReference type="AlphaFoldDB" id="A0ABD2A860"/>